<protein>
    <submittedName>
        <fullName evidence="1">Uncharacterized protein</fullName>
    </submittedName>
</protein>
<dbReference type="AlphaFoldDB" id="A0A9P4HKL6"/>
<organism evidence="1 2">
    <name type="scientific">Setomelanomma holmii</name>
    <dbReference type="NCBI Taxonomy" id="210430"/>
    <lineage>
        <taxon>Eukaryota</taxon>
        <taxon>Fungi</taxon>
        <taxon>Dikarya</taxon>
        <taxon>Ascomycota</taxon>
        <taxon>Pezizomycotina</taxon>
        <taxon>Dothideomycetes</taxon>
        <taxon>Pleosporomycetidae</taxon>
        <taxon>Pleosporales</taxon>
        <taxon>Pleosporineae</taxon>
        <taxon>Phaeosphaeriaceae</taxon>
        <taxon>Setomelanomma</taxon>
    </lineage>
</organism>
<dbReference type="EMBL" id="ML978158">
    <property type="protein sequence ID" value="KAF2035244.1"/>
    <property type="molecule type" value="Genomic_DNA"/>
</dbReference>
<dbReference type="OrthoDB" id="3758478at2759"/>
<accession>A0A9P4HKL6</accession>
<comment type="caution">
    <text evidence="1">The sequence shown here is derived from an EMBL/GenBank/DDBJ whole genome shotgun (WGS) entry which is preliminary data.</text>
</comment>
<evidence type="ECO:0000313" key="1">
    <source>
        <dbReference type="EMBL" id="KAF2035244.1"/>
    </source>
</evidence>
<reference evidence="1" key="1">
    <citation type="journal article" date="2020" name="Stud. Mycol.">
        <title>101 Dothideomycetes genomes: a test case for predicting lifestyles and emergence of pathogens.</title>
        <authorList>
            <person name="Haridas S."/>
            <person name="Albert R."/>
            <person name="Binder M."/>
            <person name="Bloem J."/>
            <person name="Labutti K."/>
            <person name="Salamov A."/>
            <person name="Andreopoulos B."/>
            <person name="Baker S."/>
            <person name="Barry K."/>
            <person name="Bills G."/>
            <person name="Bluhm B."/>
            <person name="Cannon C."/>
            <person name="Castanera R."/>
            <person name="Culley D."/>
            <person name="Daum C."/>
            <person name="Ezra D."/>
            <person name="Gonzalez J."/>
            <person name="Henrissat B."/>
            <person name="Kuo A."/>
            <person name="Liang C."/>
            <person name="Lipzen A."/>
            <person name="Lutzoni F."/>
            <person name="Magnuson J."/>
            <person name="Mondo S."/>
            <person name="Nolan M."/>
            <person name="Ohm R."/>
            <person name="Pangilinan J."/>
            <person name="Park H.-J."/>
            <person name="Ramirez L."/>
            <person name="Alfaro M."/>
            <person name="Sun H."/>
            <person name="Tritt A."/>
            <person name="Yoshinaga Y."/>
            <person name="Zwiers L.-H."/>
            <person name="Turgeon B."/>
            <person name="Goodwin S."/>
            <person name="Spatafora J."/>
            <person name="Crous P."/>
            <person name="Grigoriev I."/>
        </authorList>
    </citation>
    <scope>NUCLEOTIDE SEQUENCE</scope>
    <source>
        <strain evidence="1">CBS 110217</strain>
    </source>
</reference>
<evidence type="ECO:0000313" key="2">
    <source>
        <dbReference type="Proteomes" id="UP000799777"/>
    </source>
</evidence>
<dbReference type="Proteomes" id="UP000799777">
    <property type="component" value="Unassembled WGS sequence"/>
</dbReference>
<name>A0A9P4HKL6_9PLEO</name>
<gene>
    <name evidence="1" type="ORF">EK21DRAFT_84864</name>
</gene>
<sequence length="166" mass="18705">MSNIAFSTPEIRLLTLTLASLTAIPLIYSLWPTKPRSSNAYIHTFERLIESYSTLRPQALTTHAARDFTHQIIPLSLNIPPRKLQPFQEHADQIFSLFSSFNMIPQANRTGDLIYFSPGTNTVIAHCKMGGKVNRESEMGAKLGLEKWWTECVLLVRMSADGKKVV</sequence>
<keyword evidence="2" id="KW-1185">Reference proteome</keyword>
<proteinExistence type="predicted"/>